<evidence type="ECO:0000313" key="1">
    <source>
        <dbReference type="EMBL" id="AYD82402.1"/>
    </source>
</evidence>
<reference evidence="1 2" key="1">
    <citation type="submission" date="2018-08" db="EMBL/GenBank/DDBJ databases">
        <title>Complete genome sequence of five Acinetobacter baumannii phages from Abidjan, Cote d'Ivoire.</title>
        <authorList>
            <person name="Essoh C."/>
            <person name="Vernadet J.-P."/>
            <person name="Vergnaud G."/>
            <person name="Resch G."/>
            <person name="Pourcel C."/>
        </authorList>
    </citation>
    <scope>NUCLEOTIDE SEQUENCE [LARGE SCALE GENOMIC DNA]</scope>
</reference>
<name>A0A386KCA7_9CAUD</name>
<keyword evidence="2" id="KW-1185">Reference proteome</keyword>
<accession>A0A386KCA7</accession>
<protein>
    <submittedName>
        <fullName evidence="1">Uncharacterized protein</fullName>
    </submittedName>
</protein>
<dbReference type="Proteomes" id="UP000269940">
    <property type="component" value="Segment"/>
</dbReference>
<evidence type="ECO:0000313" key="2">
    <source>
        <dbReference type="Proteomes" id="UP000269940"/>
    </source>
</evidence>
<proteinExistence type="predicted"/>
<organism evidence="1 2">
    <name type="scientific">Acinetobacter phage vB_AbaM_B09_Aci05</name>
    <dbReference type="NCBI Taxonomy" id="2315458"/>
    <lineage>
        <taxon>Viruses</taxon>
        <taxon>Duplodnaviria</taxon>
        <taxon>Heunggongvirae</taxon>
        <taxon>Uroviricota</taxon>
        <taxon>Caudoviricetes</taxon>
        <taxon>Saclayvirus</taxon>
        <taxon>Saclayvirus Aci05</taxon>
    </lineage>
</organism>
<dbReference type="EMBL" id="MH746814">
    <property type="protein sequence ID" value="AYD82402.1"/>
    <property type="molecule type" value="Genomic_DNA"/>
</dbReference>
<gene>
    <name evidence="1" type="ORF">Aci05_003</name>
</gene>
<sequence length="114" mass="14018">MKMNNHVPHRLKKRTLKRVWKFGSATFKRNQPSYRYYELMDLMKNLNPEAYRHLKSRLFIRHALNSGIHHFKGRILDDFVWHRTPQGSRFWGMAEDLAYEYFKEKDSEELNRNF</sequence>